<comment type="caution">
    <text evidence="17">The sequence shown here is derived from an EMBL/GenBank/DDBJ whole genome shotgun (WGS) entry which is preliminary data.</text>
</comment>
<evidence type="ECO:0000259" key="16">
    <source>
        <dbReference type="PROSITE" id="PS50846"/>
    </source>
</evidence>
<keyword evidence="14 15" id="KW-0472">Membrane</keyword>
<dbReference type="NCBIfam" id="TIGR01494">
    <property type="entry name" value="ATPase_P-type"/>
    <property type="match status" value="1"/>
</dbReference>
<dbReference type="Pfam" id="PF00702">
    <property type="entry name" value="Hydrolase"/>
    <property type="match status" value="1"/>
</dbReference>
<proteinExistence type="inferred from homology"/>
<dbReference type="GO" id="GO:0043682">
    <property type="term" value="F:P-type divalent copper transporter activity"/>
    <property type="evidence" value="ECO:0007669"/>
    <property type="project" value="TreeGrafter"/>
</dbReference>
<evidence type="ECO:0000256" key="14">
    <source>
        <dbReference type="ARBA" id="ARBA00023136"/>
    </source>
</evidence>
<dbReference type="Pfam" id="PF00122">
    <property type="entry name" value="E1-E2_ATPase"/>
    <property type="match status" value="1"/>
</dbReference>
<keyword evidence="17" id="KW-0378">Hydrolase</keyword>
<reference evidence="17 18" key="1">
    <citation type="submission" date="2019-06" db="EMBL/GenBank/DDBJ databases">
        <title>Vibrio cholerae phylogeny based on whole-genome sequencing reveals genetic diversity and population strucutre.</title>
        <authorList>
            <person name="Zhiqiu Y."/>
            <person name="Bin L."/>
            <person name="Lingyan J."/>
        </authorList>
    </citation>
    <scope>NUCLEOTIDE SEQUENCE [LARGE SCALE GENOMIC DNA]</scope>
    <source>
        <strain evidence="17 18">N2768</strain>
    </source>
</reference>
<dbReference type="InterPro" id="IPR059000">
    <property type="entry name" value="ATPase_P-type_domA"/>
</dbReference>
<dbReference type="PROSITE" id="PS50846">
    <property type="entry name" value="HMA_2"/>
    <property type="match status" value="1"/>
</dbReference>
<dbReference type="SUPFAM" id="SSF55008">
    <property type="entry name" value="HMA, heavy metal-associated domain"/>
    <property type="match status" value="1"/>
</dbReference>
<evidence type="ECO:0000256" key="9">
    <source>
        <dbReference type="ARBA" id="ARBA00022840"/>
    </source>
</evidence>
<feature type="domain" description="HMA" evidence="16">
    <location>
        <begin position="90"/>
        <end position="156"/>
    </location>
</feature>
<dbReference type="SUPFAM" id="SSF81653">
    <property type="entry name" value="Calcium ATPase, transduction domain A"/>
    <property type="match status" value="1"/>
</dbReference>
<evidence type="ECO:0000256" key="6">
    <source>
        <dbReference type="ARBA" id="ARBA00022692"/>
    </source>
</evidence>
<sequence>MDKTCYHCGEDVPVNTNYRVDILGESRDMCCPGCHAVANMIVANNLESYYQFRQKKAEKYDLVPDELQNLHRYDDEAVQEDFVLKNQNNNEVTLSIDGVSCAACAWLIEKHMVKQSGVCEVNVNTLTHRARLVWDPTKTKLSQLITQIHKLGYKVSPFEQDEQEQAYHQATRQYLYRIGIAGIASMQVMMVAVALYLEVFSDLDDAFKHYFRIVSLFFATPVMLYSAWPFYQSAWRSLKAKAPSMDVPVSIAMILAYVASIVATINQSGEVFYEAVTMFAFFLLLGRYFEMKARREATAHSANLLKLVPHFAHLEDGTQVAVKHLNVGDSVRVLPGDAIPADGVITSGASYLNEAMLTGESIPITKGVGDHVYAGTVNGDEAFIMRVEKSKLNSMISNIVRIQNNAQINKPKIARIADQVSQYFVIATLVVGAGTWLFWHFYRPEDAFWIMLSVLVATCPCALALATPTAITCATSRLSHFGLLLRKGHIFETLCKVNHIIMDKTGTLTEGRVEITNTVIHDKAFDAELCLKIAASLEQHANHPIAHAFRRFFDSSIQVNHVTNVIGSGIEGLWQGQQLRLGSAQYALNTLHNDIDLATTDCVYLSRNGQPLATFFYQDPIRKDSLDLITQLKKSGIKITLLSGDNLANVEQVAQQLGISQVVAQVSPEQKLEYVRNLPKSDITLMVGDGINDAPTLSGAHLSVAMGGGTDIAKASADMVLLNDKLINLLKARELAFKTRSVIKENLWLSFFYNILILPLAIMGYVPPYIASLGMSLSSVVVIANSMRLLKYHG</sequence>
<dbReference type="InterPro" id="IPR021993">
    <property type="entry name" value="ATPase-cat-bd"/>
</dbReference>
<dbReference type="CDD" id="cd00371">
    <property type="entry name" value="HMA"/>
    <property type="match status" value="1"/>
</dbReference>
<evidence type="ECO:0000256" key="15">
    <source>
        <dbReference type="RuleBase" id="RU362081"/>
    </source>
</evidence>
<dbReference type="InterPro" id="IPR001757">
    <property type="entry name" value="P_typ_ATPase"/>
</dbReference>
<dbReference type="GO" id="GO:0005886">
    <property type="term" value="C:plasma membrane"/>
    <property type="evidence" value="ECO:0007669"/>
    <property type="project" value="UniProtKB-SubCell"/>
</dbReference>
<feature type="transmembrane region" description="Helical" evidence="15">
    <location>
        <begin position="448"/>
        <end position="471"/>
    </location>
</feature>
<dbReference type="AlphaFoldDB" id="A0A5C9T738"/>
<keyword evidence="5" id="KW-0597">Phosphoprotein</keyword>
<dbReference type="PANTHER" id="PTHR43520:SF5">
    <property type="entry name" value="CATION-TRANSPORTING P-TYPE ATPASE-RELATED"/>
    <property type="match status" value="1"/>
</dbReference>
<feature type="transmembrane region" description="Helical" evidence="15">
    <location>
        <begin position="747"/>
        <end position="766"/>
    </location>
</feature>
<evidence type="ECO:0000256" key="3">
    <source>
        <dbReference type="ARBA" id="ARBA00022448"/>
    </source>
</evidence>
<dbReference type="CDD" id="cd02079">
    <property type="entry name" value="P-type_ATPase_HM"/>
    <property type="match status" value="1"/>
</dbReference>
<feature type="transmembrane region" description="Helical" evidence="15">
    <location>
        <begin position="243"/>
        <end position="265"/>
    </location>
</feature>
<dbReference type="GO" id="GO:0005507">
    <property type="term" value="F:copper ion binding"/>
    <property type="evidence" value="ECO:0007669"/>
    <property type="project" value="TreeGrafter"/>
</dbReference>
<feature type="transmembrane region" description="Helical" evidence="15">
    <location>
        <begin position="174"/>
        <end position="197"/>
    </location>
</feature>
<evidence type="ECO:0000256" key="2">
    <source>
        <dbReference type="ARBA" id="ARBA00006024"/>
    </source>
</evidence>
<dbReference type="Gene3D" id="3.30.70.100">
    <property type="match status" value="1"/>
</dbReference>
<keyword evidence="13" id="KW-0406">Ion transport</keyword>
<dbReference type="GO" id="GO:0055070">
    <property type="term" value="P:copper ion homeostasis"/>
    <property type="evidence" value="ECO:0007669"/>
    <property type="project" value="TreeGrafter"/>
</dbReference>
<dbReference type="Gene3D" id="2.70.150.10">
    <property type="entry name" value="Calcium-transporting ATPase, cytoplasmic transduction domain A"/>
    <property type="match status" value="1"/>
</dbReference>
<dbReference type="GO" id="GO:0016887">
    <property type="term" value="F:ATP hydrolysis activity"/>
    <property type="evidence" value="ECO:0007669"/>
    <property type="project" value="InterPro"/>
</dbReference>
<keyword evidence="7 15" id="KW-0479">Metal-binding</keyword>
<feature type="transmembrane region" description="Helical" evidence="15">
    <location>
        <begin position="420"/>
        <end position="442"/>
    </location>
</feature>
<dbReference type="SUPFAM" id="SSF81665">
    <property type="entry name" value="Calcium ATPase, transmembrane domain M"/>
    <property type="match status" value="1"/>
</dbReference>
<dbReference type="Gene3D" id="3.40.50.1000">
    <property type="entry name" value="HAD superfamily/HAD-like"/>
    <property type="match status" value="1"/>
</dbReference>
<keyword evidence="12 15" id="KW-1133">Transmembrane helix</keyword>
<evidence type="ECO:0000313" key="17">
    <source>
        <dbReference type="EMBL" id="TXY94497.1"/>
    </source>
</evidence>
<evidence type="ECO:0000256" key="8">
    <source>
        <dbReference type="ARBA" id="ARBA00022741"/>
    </source>
</evidence>
<keyword evidence="11" id="KW-1278">Translocase</keyword>
<dbReference type="SUPFAM" id="SSF56784">
    <property type="entry name" value="HAD-like"/>
    <property type="match status" value="1"/>
</dbReference>
<dbReference type="InterPro" id="IPR027256">
    <property type="entry name" value="P-typ_ATPase_IB"/>
</dbReference>
<comment type="similarity">
    <text evidence="2 15">Belongs to the cation transport ATPase (P-type) (TC 3.A.3) family. Type IB subfamily.</text>
</comment>
<dbReference type="InterPro" id="IPR008250">
    <property type="entry name" value="ATPase_P-typ_transduc_dom_A_sf"/>
</dbReference>
<dbReference type="Proteomes" id="UP000323583">
    <property type="component" value="Unassembled WGS sequence"/>
</dbReference>
<keyword evidence="6 15" id="KW-0812">Transmembrane</keyword>
<dbReference type="InterPro" id="IPR036163">
    <property type="entry name" value="HMA_dom_sf"/>
</dbReference>
<name>A0A5C9T738_VIBCL</name>
<evidence type="ECO:0000256" key="13">
    <source>
        <dbReference type="ARBA" id="ARBA00023065"/>
    </source>
</evidence>
<feature type="transmembrane region" description="Helical" evidence="15">
    <location>
        <begin position="271"/>
        <end position="289"/>
    </location>
</feature>
<evidence type="ECO:0000256" key="7">
    <source>
        <dbReference type="ARBA" id="ARBA00022723"/>
    </source>
</evidence>
<dbReference type="NCBIfam" id="TIGR01512">
    <property type="entry name" value="ATPase-IB2_Cd"/>
    <property type="match status" value="1"/>
</dbReference>
<dbReference type="Pfam" id="PF12156">
    <property type="entry name" value="ATPase-cat_bd"/>
    <property type="match status" value="1"/>
</dbReference>
<evidence type="ECO:0000256" key="1">
    <source>
        <dbReference type="ARBA" id="ARBA00004651"/>
    </source>
</evidence>
<keyword evidence="9 15" id="KW-0067">ATP-binding</keyword>
<dbReference type="InterPro" id="IPR006121">
    <property type="entry name" value="HMA_dom"/>
</dbReference>
<evidence type="ECO:0000256" key="5">
    <source>
        <dbReference type="ARBA" id="ARBA00022553"/>
    </source>
</evidence>
<dbReference type="PROSITE" id="PS00154">
    <property type="entry name" value="ATPASE_E1_E2"/>
    <property type="match status" value="1"/>
</dbReference>
<keyword evidence="8 15" id="KW-0547">Nucleotide-binding</keyword>
<evidence type="ECO:0000313" key="18">
    <source>
        <dbReference type="Proteomes" id="UP000323583"/>
    </source>
</evidence>
<dbReference type="PRINTS" id="PR00119">
    <property type="entry name" value="CATATPASE"/>
</dbReference>
<dbReference type="InterPro" id="IPR018303">
    <property type="entry name" value="ATPase_P-typ_P_site"/>
</dbReference>
<feature type="transmembrane region" description="Helical" evidence="15">
    <location>
        <begin position="209"/>
        <end position="231"/>
    </location>
</feature>
<organism evidence="17 18">
    <name type="scientific">Vibrio cholerae</name>
    <dbReference type="NCBI Taxonomy" id="666"/>
    <lineage>
        <taxon>Bacteria</taxon>
        <taxon>Pseudomonadati</taxon>
        <taxon>Pseudomonadota</taxon>
        <taxon>Gammaproteobacteria</taxon>
        <taxon>Vibrionales</taxon>
        <taxon>Vibrionaceae</taxon>
        <taxon>Vibrio</taxon>
    </lineage>
</organism>
<evidence type="ECO:0000256" key="10">
    <source>
        <dbReference type="ARBA" id="ARBA00022842"/>
    </source>
</evidence>
<dbReference type="Pfam" id="PF00403">
    <property type="entry name" value="HMA"/>
    <property type="match status" value="1"/>
</dbReference>
<dbReference type="EMBL" id="VSGZ01000003">
    <property type="protein sequence ID" value="TXY94497.1"/>
    <property type="molecule type" value="Genomic_DNA"/>
</dbReference>
<evidence type="ECO:0000256" key="4">
    <source>
        <dbReference type="ARBA" id="ARBA00022475"/>
    </source>
</evidence>
<dbReference type="InterPro" id="IPR036412">
    <property type="entry name" value="HAD-like_sf"/>
</dbReference>
<dbReference type="RefSeq" id="WP_000361695.1">
    <property type="nucleotide sequence ID" value="NZ_CP184810.1"/>
</dbReference>
<keyword evidence="3" id="KW-0813">Transport</keyword>
<dbReference type="InterPro" id="IPR023214">
    <property type="entry name" value="HAD_sf"/>
</dbReference>
<dbReference type="FunFam" id="3.30.70.100:FF:000005">
    <property type="entry name" value="Copper-exporting P-type ATPase A"/>
    <property type="match status" value="1"/>
</dbReference>
<dbReference type="EC" id="3.6.3.3" evidence="17"/>
<protein>
    <submittedName>
        <fullName evidence="17">Cadmium-translocating P-type ATPase</fullName>
        <ecNumber evidence="17">3.6.3.3</ecNumber>
    </submittedName>
</protein>
<dbReference type="GO" id="GO:0005524">
    <property type="term" value="F:ATP binding"/>
    <property type="evidence" value="ECO:0007669"/>
    <property type="project" value="UniProtKB-UniRule"/>
</dbReference>
<keyword evidence="10" id="KW-0460">Magnesium</keyword>
<dbReference type="InterPro" id="IPR023298">
    <property type="entry name" value="ATPase_P-typ_TM_dom_sf"/>
</dbReference>
<evidence type="ECO:0000256" key="12">
    <source>
        <dbReference type="ARBA" id="ARBA00022989"/>
    </source>
</evidence>
<gene>
    <name evidence="17" type="primary">cadA</name>
    <name evidence="17" type="ORF">FXE67_00745</name>
</gene>
<comment type="subcellular location">
    <subcellularLocation>
        <location evidence="1">Cell membrane</location>
        <topology evidence="1">Multi-pass membrane protein</topology>
    </subcellularLocation>
</comment>
<dbReference type="NCBIfam" id="TIGR01511">
    <property type="entry name" value="ATPase-IB1_Cu"/>
    <property type="match status" value="1"/>
</dbReference>
<evidence type="ECO:0000256" key="11">
    <source>
        <dbReference type="ARBA" id="ARBA00022967"/>
    </source>
</evidence>
<dbReference type="Gene3D" id="3.40.1110.10">
    <property type="entry name" value="Calcium-transporting ATPase, cytoplasmic domain N"/>
    <property type="match status" value="1"/>
</dbReference>
<accession>A0A5C9T738</accession>
<dbReference type="InterPro" id="IPR023299">
    <property type="entry name" value="ATPase_P-typ_cyto_dom_N"/>
</dbReference>
<dbReference type="NCBIfam" id="TIGR01525">
    <property type="entry name" value="ATPase-IB_hvy"/>
    <property type="match status" value="1"/>
</dbReference>
<dbReference type="PANTHER" id="PTHR43520">
    <property type="entry name" value="ATP7, ISOFORM B"/>
    <property type="match status" value="1"/>
</dbReference>
<keyword evidence="4 15" id="KW-1003">Cell membrane</keyword>